<protein>
    <recommendedName>
        <fullName evidence="1">Aminoglycoside phosphotransferase domain-containing protein</fullName>
    </recommendedName>
</protein>
<dbReference type="InterPro" id="IPR051678">
    <property type="entry name" value="AGP_Transferase"/>
</dbReference>
<proteinExistence type="predicted"/>
<dbReference type="InterPro" id="IPR011009">
    <property type="entry name" value="Kinase-like_dom_sf"/>
</dbReference>
<feature type="domain" description="Aminoglycoside phosphotransferase" evidence="1">
    <location>
        <begin position="77"/>
        <end position="321"/>
    </location>
</feature>
<keyword evidence="3" id="KW-1185">Reference proteome</keyword>
<dbReference type="InterPro" id="IPR002575">
    <property type="entry name" value="Aminoglycoside_PTrfase"/>
</dbReference>
<gene>
    <name evidence="2" type="ORF">P154DRAFT_581219</name>
</gene>
<dbReference type="EMBL" id="ML977646">
    <property type="protein sequence ID" value="KAF1995084.1"/>
    <property type="molecule type" value="Genomic_DNA"/>
</dbReference>
<reference evidence="2" key="1">
    <citation type="journal article" date="2020" name="Stud. Mycol.">
        <title>101 Dothideomycetes genomes: a test case for predicting lifestyles and emergence of pathogens.</title>
        <authorList>
            <person name="Haridas S."/>
            <person name="Albert R."/>
            <person name="Binder M."/>
            <person name="Bloem J."/>
            <person name="Labutti K."/>
            <person name="Salamov A."/>
            <person name="Andreopoulos B."/>
            <person name="Baker S."/>
            <person name="Barry K."/>
            <person name="Bills G."/>
            <person name="Bluhm B."/>
            <person name="Cannon C."/>
            <person name="Castanera R."/>
            <person name="Culley D."/>
            <person name="Daum C."/>
            <person name="Ezra D."/>
            <person name="Gonzalez J."/>
            <person name="Henrissat B."/>
            <person name="Kuo A."/>
            <person name="Liang C."/>
            <person name="Lipzen A."/>
            <person name="Lutzoni F."/>
            <person name="Magnuson J."/>
            <person name="Mondo S."/>
            <person name="Nolan M."/>
            <person name="Ohm R."/>
            <person name="Pangilinan J."/>
            <person name="Park H.-J."/>
            <person name="Ramirez L."/>
            <person name="Alfaro M."/>
            <person name="Sun H."/>
            <person name="Tritt A."/>
            <person name="Yoshinaga Y."/>
            <person name="Zwiers L.-H."/>
            <person name="Turgeon B."/>
            <person name="Goodwin S."/>
            <person name="Spatafora J."/>
            <person name="Crous P."/>
            <person name="Grigoriev I."/>
        </authorList>
    </citation>
    <scope>NUCLEOTIDE SEQUENCE</scope>
    <source>
        <strain evidence="2">CBS 123094</strain>
    </source>
</reference>
<evidence type="ECO:0000313" key="2">
    <source>
        <dbReference type="EMBL" id="KAF1995084.1"/>
    </source>
</evidence>
<dbReference type="PANTHER" id="PTHR21310">
    <property type="entry name" value="AMINOGLYCOSIDE PHOSPHOTRANSFERASE-RELATED-RELATED"/>
    <property type="match status" value="1"/>
</dbReference>
<accession>A0A6A5W1B7</accession>
<sequence length="354" mass="40746">MISSAEFLTQHFGTTDIFKCLEQNWDRLRQSWYQNGRTQFSSLTLPYYAPGIYDPPLPSTSDIITAQGTPLNSIKTVHRILERYIVKSSPSFSILMEAENLIFLERHSNVKIPKLYAVFSDDKVDSQGTKVTTYYLVTEYIKGVHLDDDLYKSLDDSLKAKAGSALGVQLQALCAVPSQGYYGYVNKQGWPPTDQFVNGPGKENPPVFGPYTSYEEFIDIWYNAALFRAATNRIQPDYNKDQLIILRNFKHIMCSIVETERTPYLYHRDISWGNIIFTEIRTPDGEVCDYEATLIDFEGMCWLPRWMQFSMLVQFTKRDFQIFCFEAAKALEPLNLSMGQWLCDHLLRDVLGSL</sequence>
<evidence type="ECO:0000259" key="1">
    <source>
        <dbReference type="Pfam" id="PF01636"/>
    </source>
</evidence>
<evidence type="ECO:0000313" key="3">
    <source>
        <dbReference type="Proteomes" id="UP000799779"/>
    </source>
</evidence>
<organism evidence="2 3">
    <name type="scientific">Amniculicola lignicola CBS 123094</name>
    <dbReference type="NCBI Taxonomy" id="1392246"/>
    <lineage>
        <taxon>Eukaryota</taxon>
        <taxon>Fungi</taxon>
        <taxon>Dikarya</taxon>
        <taxon>Ascomycota</taxon>
        <taxon>Pezizomycotina</taxon>
        <taxon>Dothideomycetes</taxon>
        <taxon>Pleosporomycetidae</taxon>
        <taxon>Pleosporales</taxon>
        <taxon>Amniculicolaceae</taxon>
        <taxon>Amniculicola</taxon>
    </lineage>
</organism>
<dbReference type="PANTHER" id="PTHR21310:SF48">
    <property type="entry name" value="AMINOGLYCOSIDE PHOSPHOTRANSFERASE DOMAIN-CONTAINING PROTEIN"/>
    <property type="match status" value="1"/>
</dbReference>
<dbReference type="OrthoDB" id="4177236at2759"/>
<dbReference type="Pfam" id="PF01636">
    <property type="entry name" value="APH"/>
    <property type="match status" value="1"/>
</dbReference>
<dbReference type="SUPFAM" id="SSF56112">
    <property type="entry name" value="Protein kinase-like (PK-like)"/>
    <property type="match status" value="1"/>
</dbReference>
<dbReference type="Proteomes" id="UP000799779">
    <property type="component" value="Unassembled WGS sequence"/>
</dbReference>
<name>A0A6A5W1B7_9PLEO</name>
<dbReference type="AlphaFoldDB" id="A0A6A5W1B7"/>